<dbReference type="Pfam" id="PF02609">
    <property type="entry name" value="Exonuc_VII_S"/>
    <property type="match status" value="1"/>
</dbReference>
<comment type="caution">
    <text evidence="4">The sequence shown here is derived from an EMBL/GenBank/DDBJ whole genome shotgun (WGS) entry which is preliminary data.</text>
</comment>
<sequence length="86" mass="9931">MMTADVKEGTDDEDAFTFEDAMKRLEEIAKLLEEGDLPLEESLEIFEEGVRLSRICNNKLDSIEKRLEVLIRGKNGELERRAMELD</sequence>
<evidence type="ECO:0000256" key="2">
    <source>
        <dbReference type="ARBA" id="ARBA00022722"/>
    </source>
</evidence>
<dbReference type="EC" id="3.1.11.6" evidence="4"/>
<dbReference type="PANTHER" id="PTHR34137:SF1">
    <property type="entry name" value="EXODEOXYRIBONUCLEASE 7 SMALL SUBUNIT"/>
    <property type="match status" value="1"/>
</dbReference>
<dbReference type="AlphaFoldDB" id="A0A1F2PCU2"/>
<keyword evidence="3 4" id="KW-0378">Hydrolase</keyword>
<dbReference type="PANTHER" id="PTHR34137">
    <property type="entry name" value="EXODEOXYRIBONUCLEASE 7 SMALL SUBUNIT"/>
    <property type="match status" value="1"/>
</dbReference>
<reference evidence="4" key="1">
    <citation type="submission" date="2016-05" db="EMBL/GenBank/DDBJ databases">
        <title>Microbial consortia oxidize butane by reversing methanogenesis.</title>
        <authorList>
            <person name="Laso-Perez R."/>
            <person name="Richter M."/>
            <person name="Wegener G."/>
            <person name="Musat F."/>
        </authorList>
    </citation>
    <scope>NUCLEOTIDE SEQUENCE [LARGE SCALE GENOMIC DNA]</scope>
    <source>
        <strain evidence="4">BOX2</strain>
    </source>
</reference>
<dbReference type="GO" id="GO:0008855">
    <property type="term" value="F:exodeoxyribonuclease VII activity"/>
    <property type="evidence" value="ECO:0007669"/>
    <property type="project" value="UniProtKB-EC"/>
</dbReference>
<evidence type="ECO:0000256" key="3">
    <source>
        <dbReference type="ARBA" id="ARBA00022801"/>
    </source>
</evidence>
<evidence type="ECO:0000256" key="1">
    <source>
        <dbReference type="ARBA" id="ARBA00022490"/>
    </source>
</evidence>
<proteinExistence type="inferred from homology"/>
<keyword evidence="2" id="KW-0540">Nuclease</keyword>
<gene>
    <name evidence="4" type="ORF">SCAL_000378</name>
</gene>
<dbReference type="STRING" id="1838285.SCAL_000378"/>
<dbReference type="HAMAP" id="MF_00337">
    <property type="entry name" value="Exonuc_7_S"/>
    <property type="match status" value="1"/>
</dbReference>
<dbReference type="SUPFAM" id="SSF116842">
    <property type="entry name" value="XseB-like"/>
    <property type="match status" value="1"/>
</dbReference>
<dbReference type="PATRIC" id="fig|1838285.3.peg.382"/>
<dbReference type="EMBL" id="LYOS01000001">
    <property type="protein sequence ID" value="OFV68702.1"/>
    <property type="molecule type" value="Genomic_DNA"/>
</dbReference>
<keyword evidence="4" id="KW-0269">Exonuclease</keyword>
<evidence type="ECO:0000313" key="4">
    <source>
        <dbReference type="EMBL" id="OFV68702.1"/>
    </source>
</evidence>
<dbReference type="GO" id="GO:0009318">
    <property type="term" value="C:exodeoxyribonuclease VII complex"/>
    <property type="evidence" value="ECO:0007669"/>
    <property type="project" value="InterPro"/>
</dbReference>
<keyword evidence="5" id="KW-1185">Reference proteome</keyword>
<evidence type="ECO:0000313" key="5">
    <source>
        <dbReference type="Proteomes" id="UP000186940"/>
    </source>
</evidence>
<keyword evidence="1" id="KW-0963">Cytoplasm</keyword>
<organism evidence="4 5">
    <name type="scientific">Candidatus Syntropharchaeum caldarium</name>
    <dbReference type="NCBI Taxonomy" id="1838285"/>
    <lineage>
        <taxon>Archaea</taxon>
        <taxon>Methanobacteriati</taxon>
        <taxon>Methanobacteriota</taxon>
        <taxon>Stenosarchaea group</taxon>
        <taxon>Methanomicrobia</taxon>
        <taxon>Methanosarcinales</taxon>
        <taxon>ANME-2 cluster</taxon>
        <taxon>Candidatus Syntropharchaeum</taxon>
    </lineage>
</organism>
<dbReference type="Gene3D" id="1.10.287.1040">
    <property type="entry name" value="Exonuclease VII, small subunit"/>
    <property type="match status" value="1"/>
</dbReference>
<dbReference type="GO" id="GO:0006308">
    <property type="term" value="P:DNA catabolic process"/>
    <property type="evidence" value="ECO:0007669"/>
    <property type="project" value="InterPro"/>
</dbReference>
<accession>A0A1F2PCU2</accession>
<name>A0A1F2PCU2_9EURY</name>
<dbReference type="NCBIfam" id="TIGR01280">
    <property type="entry name" value="xseB"/>
    <property type="match status" value="1"/>
</dbReference>
<dbReference type="InterPro" id="IPR037004">
    <property type="entry name" value="Exonuc_VII_ssu_sf"/>
</dbReference>
<dbReference type="GO" id="GO:0005829">
    <property type="term" value="C:cytosol"/>
    <property type="evidence" value="ECO:0007669"/>
    <property type="project" value="TreeGrafter"/>
</dbReference>
<protein>
    <submittedName>
        <fullName evidence="4">Exonuclease VII, small subunit</fullName>
        <ecNumber evidence="4">3.1.11.6</ecNumber>
    </submittedName>
</protein>
<dbReference type="Proteomes" id="UP000186940">
    <property type="component" value="Unassembled WGS sequence"/>
</dbReference>
<dbReference type="InterPro" id="IPR003761">
    <property type="entry name" value="Exonuc_VII_S"/>
</dbReference>